<keyword evidence="2" id="KW-1133">Transmembrane helix</keyword>
<feature type="compositionally biased region" description="Acidic residues" evidence="1">
    <location>
        <begin position="90"/>
        <end position="121"/>
    </location>
</feature>
<protein>
    <recommendedName>
        <fullName evidence="3">DUF5067 domain-containing protein</fullName>
    </recommendedName>
</protein>
<dbReference type="Proteomes" id="UP000529710">
    <property type="component" value="Unassembled WGS sequence"/>
</dbReference>
<feature type="compositionally biased region" description="Basic and acidic residues" evidence="1">
    <location>
        <begin position="50"/>
        <end position="68"/>
    </location>
</feature>
<evidence type="ECO:0000313" key="5">
    <source>
        <dbReference type="Proteomes" id="UP000529710"/>
    </source>
</evidence>
<dbReference type="AlphaFoldDB" id="A0A7Y0ESU3"/>
<dbReference type="InterPro" id="IPR031989">
    <property type="entry name" value="DUF5067"/>
</dbReference>
<comment type="caution">
    <text evidence="4">The sequence shown here is derived from an EMBL/GenBank/DDBJ whole genome shotgun (WGS) entry which is preliminary data.</text>
</comment>
<reference evidence="4 5" key="1">
    <citation type="submission" date="2020-02" db="EMBL/GenBank/DDBJ databases">
        <title>Characterization of phylogenetic diversity of novel bifidobacterial species isolated in Czech ZOOs.</title>
        <authorList>
            <person name="Lugli G.A."/>
            <person name="Vera N.B."/>
            <person name="Ventura M."/>
        </authorList>
    </citation>
    <scope>NUCLEOTIDE SEQUENCE [LARGE SCALE GENOMIC DNA]</scope>
    <source>
        <strain evidence="4 5">DSM 109960</strain>
    </source>
</reference>
<feature type="compositionally biased region" description="Basic and acidic residues" evidence="1">
    <location>
        <begin position="25"/>
        <end position="42"/>
    </location>
</feature>
<keyword evidence="5" id="KW-1185">Reference proteome</keyword>
<evidence type="ECO:0000259" key="3">
    <source>
        <dbReference type="Pfam" id="PF16729"/>
    </source>
</evidence>
<dbReference type="EMBL" id="JAAIIF010000006">
    <property type="protein sequence ID" value="NMM95787.1"/>
    <property type="molecule type" value="Genomic_DNA"/>
</dbReference>
<gene>
    <name evidence="4" type="ORF">G1C98_0523</name>
</gene>
<accession>A0A7Y0ESU3</accession>
<evidence type="ECO:0000256" key="2">
    <source>
        <dbReference type="SAM" id="Phobius"/>
    </source>
</evidence>
<name>A0A7Y0ESU3_9BIFI</name>
<sequence>MSHNDYIDPFGGNDYVDPGTNAGKLSDDVDREHALREAREQQRYASPQKSRNDPEAQPEKDAAKHPENRANIFGNDSGSEAKANHRGEEFLNDADDDFPDESDEDPDEDLDDDPEPSDASETDPLQERSSTDLLLMMWVVPLVLIAVLVFITGLIKCGPGTLTERFDNLVYSFEMKTDDYSKYAQHETTYENAGNLYGYDNGTGMHVGIADVRIGPKTSYKEDTVAVTYECKNISIKTFAPGLEMNTFVAQNGVELTKTTVPGAATRNLNRDELKPRESSRYVVYYLLPKSDAPITVLLSNLGHANIVRSAFTLDAIGTERNTGTRLKRVAYTSVPKPPQVDKSAFHEDGTVKKRNTSMHFRIDSMAKLHDSKGNPVAMIRIPRYIDNRFKLYDNFIDYAYVKASQNGNKLDCVLWHDPNTENGVQTTGVFMFQLNDEHSPVTFTITDDDKLSMRRTFDPSVNSID</sequence>
<evidence type="ECO:0000256" key="1">
    <source>
        <dbReference type="SAM" id="MobiDB-lite"/>
    </source>
</evidence>
<feature type="domain" description="DUF5067" evidence="3">
    <location>
        <begin position="205"/>
        <end position="298"/>
    </location>
</feature>
<feature type="transmembrane region" description="Helical" evidence="2">
    <location>
        <begin position="133"/>
        <end position="155"/>
    </location>
</feature>
<feature type="region of interest" description="Disordered" evidence="1">
    <location>
        <begin position="1"/>
        <end position="127"/>
    </location>
</feature>
<organism evidence="4 5">
    <name type="scientific">Bifidobacterium erythrocebi</name>
    <dbReference type="NCBI Taxonomy" id="2675325"/>
    <lineage>
        <taxon>Bacteria</taxon>
        <taxon>Bacillati</taxon>
        <taxon>Actinomycetota</taxon>
        <taxon>Actinomycetes</taxon>
        <taxon>Bifidobacteriales</taxon>
        <taxon>Bifidobacteriaceae</taxon>
        <taxon>Bifidobacterium</taxon>
    </lineage>
</organism>
<keyword evidence="2" id="KW-0812">Transmembrane</keyword>
<evidence type="ECO:0000313" key="4">
    <source>
        <dbReference type="EMBL" id="NMM95787.1"/>
    </source>
</evidence>
<keyword evidence="2" id="KW-0472">Membrane</keyword>
<dbReference type="RefSeq" id="WP_169078960.1">
    <property type="nucleotide sequence ID" value="NZ_JAAIIF010000006.1"/>
</dbReference>
<dbReference type="Pfam" id="PF16729">
    <property type="entry name" value="DUF5067"/>
    <property type="match status" value="1"/>
</dbReference>
<proteinExistence type="predicted"/>